<feature type="transmembrane region" description="Helical" evidence="9">
    <location>
        <begin position="409"/>
        <end position="429"/>
    </location>
</feature>
<dbReference type="InterPro" id="IPR019734">
    <property type="entry name" value="TPR_rpt"/>
</dbReference>
<dbReference type="SUPFAM" id="SSF48452">
    <property type="entry name" value="TPR-like"/>
    <property type="match status" value="1"/>
</dbReference>
<dbReference type="Pfam" id="PF13231">
    <property type="entry name" value="PMT_2"/>
    <property type="match status" value="1"/>
</dbReference>
<gene>
    <name evidence="11" type="ORF">A2Y64_06800</name>
</gene>
<keyword evidence="2" id="KW-1003">Cell membrane</keyword>
<dbReference type="AlphaFoldDB" id="A0A1F5FGQ0"/>
<feature type="transmembrane region" description="Helical" evidence="9">
    <location>
        <begin position="249"/>
        <end position="269"/>
    </location>
</feature>
<evidence type="ECO:0000256" key="7">
    <source>
        <dbReference type="ARBA" id="ARBA00023136"/>
    </source>
</evidence>
<organism evidence="11 12">
    <name type="scientific">Candidatus Coatesbacteria bacterium RBG_13_66_14</name>
    <dbReference type="NCBI Taxonomy" id="1817816"/>
    <lineage>
        <taxon>Bacteria</taxon>
        <taxon>Candidatus Coatesiibacteriota</taxon>
    </lineage>
</organism>
<evidence type="ECO:0000256" key="3">
    <source>
        <dbReference type="ARBA" id="ARBA00022676"/>
    </source>
</evidence>
<reference evidence="11 12" key="1">
    <citation type="journal article" date="2016" name="Nat. Commun.">
        <title>Thousands of microbial genomes shed light on interconnected biogeochemical processes in an aquifer system.</title>
        <authorList>
            <person name="Anantharaman K."/>
            <person name="Brown C.T."/>
            <person name="Hug L.A."/>
            <person name="Sharon I."/>
            <person name="Castelle C.J."/>
            <person name="Probst A.J."/>
            <person name="Thomas B.C."/>
            <person name="Singh A."/>
            <person name="Wilkins M.J."/>
            <person name="Karaoz U."/>
            <person name="Brodie E.L."/>
            <person name="Williams K.H."/>
            <person name="Hubbard S.S."/>
            <person name="Banfield J.F."/>
        </authorList>
    </citation>
    <scope>NUCLEOTIDE SEQUENCE [LARGE SCALE GENOMIC DNA]</scope>
</reference>
<dbReference type="PROSITE" id="PS50293">
    <property type="entry name" value="TPR_REGION"/>
    <property type="match status" value="1"/>
</dbReference>
<dbReference type="Gene3D" id="1.25.40.10">
    <property type="entry name" value="Tetratricopeptide repeat domain"/>
    <property type="match status" value="2"/>
</dbReference>
<keyword evidence="3" id="KW-0328">Glycosyltransferase</keyword>
<dbReference type="STRING" id="1817816.A2Y64_06800"/>
<evidence type="ECO:0000256" key="2">
    <source>
        <dbReference type="ARBA" id="ARBA00022475"/>
    </source>
</evidence>
<dbReference type="InterPro" id="IPR011990">
    <property type="entry name" value="TPR-like_helical_dom_sf"/>
</dbReference>
<comment type="caution">
    <text evidence="11">The sequence shown here is derived from an EMBL/GenBank/DDBJ whole genome shotgun (WGS) entry which is preliminary data.</text>
</comment>
<evidence type="ECO:0000256" key="5">
    <source>
        <dbReference type="ARBA" id="ARBA00022692"/>
    </source>
</evidence>
<protein>
    <recommendedName>
        <fullName evidence="10">Glycosyltransferase RgtA/B/C/D-like domain-containing protein</fullName>
    </recommendedName>
</protein>
<dbReference type="Pfam" id="PF14559">
    <property type="entry name" value="TPR_19"/>
    <property type="match status" value="1"/>
</dbReference>
<dbReference type="PANTHER" id="PTHR33908:SF11">
    <property type="entry name" value="MEMBRANE PROTEIN"/>
    <property type="match status" value="1"/>
</dbReference>
<feature type="transmembrane region" description="Helical" evidence="9">
    <location>
        <begin position="136"/>
        <end position="155"/>
    </location>
</feature>
<dbReference type="InterPro" id="IPR038731">
    <property type="entry name" value="RgtA/B/C-like"/>
</dbReference>
<keyword evidence="6 9" id="KW-1133">Transmembrane helix</keyword>
<feature type="transmembrane region" description="Helical" evidence="9">
    <location>
        <begin position="187"/>
        <end position="204"/>
    </location>
</feature>
<keyword evidence="5 9" id="KW-0812">Transmembrane</keyword>
<feature type="transmembrane region" description="Helical" evidence="9">
    <location>
        <begin position="96"/>
        <end position="129"/>
    </location>
</feature>
<feature type="transmembrane region" description="Helical" evidence="9">
    <location>
        <begin position="210"/>
        <end position="228"/>
    </location>
</feature>
<feature type="transmembrane region" description="Helical" evidence="9">
    <location>
        <begin position="23"/>
        <end position="44"/>
    </location>
</feature>
<dbReference type="PANTHER" id="PTHR33908">
    <property type="entry name" value="MANNOSYLTRANSFERASE YKCB-RELATED"/>
    <property type="match status" value="1"/>
</dbReference>
<dbReference type="GO" id="GO:0016763">
    <property type="term" value="F:pentosyltransferase activity"/>
    <property type="evidence" value="ECO:0007669"/>
    <property type="project" value="TreeGrafter"/>
</dbReference>
<evidence type="ECO:0000313" key="11">
    <source>
        <dbReference type="EMBL" id="OGD78770.1"/>
    </source>
</evidence>
<evidence type="ECO:0000256" key="9">
    <source>
        <dbReference type="SAM" id="Phobius"/>
    </source>
</evidence>
<feature type="domain" description="Glycosyltransferase RgtA/B/C/D-like" evidence="10">
    <location>
        <begin position="94"/>
        <end position="222"/>
    </location>
</feature>
<dbReference type="GO" id="GO:0005886">
    <property type="term" value="C:plasma membrane"/>
    <property type="evidence" value="ECO:0007669"/>
    <property type="project" value="UniProtKB-SubCell"/>
</dbReference>
<comment type="subcellular location">
    <subcellularLocation>
        <location evidence="1">Cell membrane</location>
        <topology evidence="1">Multi-pass membrane protein</topology>
    </subcellularLocation>
</comment>
<evidence type="ECO:0000256" key="1">
    <source>
        <dbReference type="ARBA" id="ARBA00004651"/>
    </source>
</evidence>
<feature type="transmembrane region" description="Helical" evidence="9">
    <location>
        <begin position="161"/>
        <end position="180"/>
    </location>
</feature>
<dbReference type="Pfam" id="PF13414">
    <property type="entry name" value="TPR_11"/>
    <property type="match status" value="1"/>
</dbReference>
<sequence length="685" mass="75925">MTHKKTAPVTSEPTVHPFWRSRWLALILVVAALAPRLIILSQLTESPAFTHPVMDSEVYDDWAWTLADSWTNPDYAGPHGEAAKYLEGSFYMGPLYAYFLTGVYLVFGHVLLLAHLAGILVGVGTVLLTAAIGRRLYGPKVGFVAGLAAALYPALFLYDTALLMSVLLVFFATLALYLVVRGQERDRWFYWLGAGACLGLYALGRANILIFAPVLAVWVFLALWKKIEPGAKGFWVRLGERLKNNWKPGLRRVVFLTAGVLAFVVPAAVHNAVAGGEFVPVTANGGINLYIGNNELATGEYVNPPMVDVRSDPGGRRYVSGLEGRPLTYGEVSDWWADRAGGYIAENPGRWLGLLATKALLFVHRHEIMQVANIHIILGWESPPVVFGLLAVLGLAAFVWDHERRRRMGAVWLFVLVYSLTIVAFFVTARYRLPVVPLLLPPAAWAAVELVRRLKEGGGTRLKALALVVPALLVTNLPLGLFGVELVGNDAVLHNNLGTIYYDQGVYGLAVDSYERAIRANPKIYLTYTNLGLAHLKLGMRTEAERDFERALAVYPNDNWALLNLGALYLERAELGDPSALDTAEAYLRRSLALNPGHPETYRNLMKVCLARGDYAGAAAIVERGLSVAPDDPYFLFWLGGLYAERLDRPAEALDLFRRFYETRPYTPDHEIALEWIQYLESRGY</sequence>
<keyword evidence="7 9" id="KW-0472">Membrane</keyword>
<keyword evidence="4" id="KW-0808">Transferase</keyword>
<proteinExistence type="predicted"/>
<dbReference type="GO" id="GO:0009103">
    <property type="term" value="P:lipopolysaccharide biosynthetic process"/>
    <property type="evidence" value="ECO:0007669"/>
    <property type="project" value="UniProtKB-ARBA"/>
</dbReference>
<dbReference type="PROSITE" id="PS50005">
    <property type="entry name" value="TPR"/>
    <property type="match status" value="2"/>
</dbReference>
<feature type="transmembrane region" description="Helical" evidence="9">
    <location>
        <begin position="385"/>
        <end position="402"/>
    </location>
</feature>
<feature type="repeat" description="TPR" evidence="8">
    <location>
        <begin position="525"/>
        <end position="558"/>
    </location>
</feature>
<dbReference type="Proteomes" id="UP000177187">
    <property type="component" value="Unassembled WGS sequence"/>
</dbReference>
<evidence type="ECO:0000259" key="10">
    <source>
        <dbReference type="Pfam" id="PF13231"/>
    </source>
</evidence>
<evidence type="ECO:0000256" key="8">
    <source>
        <dbReference type="PROSITE-ProRule" id="PRU00339"/>
    </source>
</evidence>
<dbReference type="SMART" id="SM00028">
    <property type="entry name" value="TPR"/>
    <property type="match status" value="4"/>
</dbReference>
<evidence type="ECO:0000256" key="4">
    <source>
        <dbReference type="ARBA" id="ARBA00022679"/>
    </source>
</evidence>
<dbReference type="EMBL" id="MFAF01000026">
    <property type="protein sequence ID" value="OGD78770.1"/>
    <property type="molecule type" value="Genomic_DNA"/>
</dbReference>
<accession>A0A1F5FGQ0</accession>
<evidence type="ECO:0000256" key="6">
    <source>
        <dbReference type="ARBA" id="ARBA00022989"/>
    </source>
</evidence>
<evidence type="ECO:0000313" key="12">
    <source>
        <dbReference type="Proteomes" id="UP000177187"/>
    </source>
</evidence>
<keyword evidence="8" id="KW-0802">TPR repeat</keyword>
<dbReference type="InterPro" id="IPR050297">
    <property type="entry name" value="LipidA_mod_glycosyltrf_83"/>
</dbReference>
<name>A0A1F5FGQ0_9BACT</name>
<feature type="repeat" description="TPR" evidence="8">
    <location>
        <begin position="491"/>
        <end position="524"/>
    </location>
</feature>